<name>A0A6A4NC67_LUPAL</name>
<gene>
    <name evidence="1" type="ORF">Lalb_Chr25g0284621</name>
</gene>
<dbReference type="Proteomes" id="UP000447434">
    <property type="component" value="Chromosome 25"/>
</dbReference>
<comment type="caution">
    <text evidence="1">The sequence shown here is derived from an EMBL/GenBank/DDBJ whole genome shotgun (WGS) entry which is preliminary data.</text>
</comment>
<dbReference type="EMBL" id="WOCE01000025">
    <property type="protein sequence ID" value="KAE9585024.1"/>
    <property type="molecule type" value="Genomic_DNA"/>
</dbReference>
<proteinExistence type="predicted"/>
<keyword evidence="2" id="KW-1185">Reference proteome</keyword>
<accession>A0A6A4NC67</accession>
<protein>
    <submittedName>
        <fullName evidence="1">Uncharacterized protein</fullName>
    </submittedName>
</protein>
<evidence type="ECO:0000313" key="2">
    <source>
        <dbReference type="Proteomes" id="UP000447434"/>
    </source>
</evidence>
<evidence type="ECO:0000313" key="1">
    <source>
        <dbReference type="EMBL" id="KAE9585024.1"/>
    </source>
</evidence>
<reference evidence="2" key="1">
    <citation type="journal article" date="2020" name="Nat. Commun.">
        <title>Genome sequence of the cluster root forming white lupin.</title>
        <authorList>
            <person name="Hufnagel B."/>
            <person name="Marques A."/>
            <person name="Soriano A."/>
            <person name="Marques L."/>
            <person name="Divol F."/>
            <person name="Doumas P."/>
            <person name="Sallet E."/>
            <person name="Mancinotti D."/>
            <person name="Carrere S."/>
            <person name="Marande W."/>
            <person name="Arribat S."/>
            <person name="Keller J."/>
            <person name="Huneau C."/>
            <person name="Blein T."/>
            <person name="Aime D."/>
            <person name="Laguerre M."/>
            <person name="Taylor J."/>
            <person name="Schubert V."/>
            <person name="Nelson M."/>
            <person name="Geu-Flores F."/>
            <person name="Crespi M."/>
            <person name="Gallardo-Guerrero K."/>
            <person name="Delaux P.-M."/>
            <person name="Salse J."/>
            <person name="Berges H."/>
            <person name="Guyot R."/>
            <person name="Gouzy J."/>
            <person name="Peret B."/>
        </authorList>
    </citation>
    <scope>NUCLEOTIDE SEQUENCE [LARGE SCALE GENOMIC DNA]</scope>
    <source>
        <strain evidence="2">cv. Amiga</strain>
    </source>
</reference>
<organism evidence="1 2">
    <name type="scientific">Lupinus albus</name>
    <name type="common">White lupine</name>
    <name type="synonym">Lupinus termis</name>
    <dbReference type="NCBI Taxonomy" id="3870"/>
    <lineage>
        <taxon>Eukaryota</taxon>
        <taxon>Viridiplantae</taxon>
        <taxon>Streptophyta</taxon>
        <taxon>Embryophyta</taxon>
        <taxon>Tracheophyta</taxon>
        <taxon>Spermatophyta</taxon>
        <taxon>Magnoliopsida</taxon>
        <taxon>eudicotyledons</taxon>
        <taxon>Gunneridae</taxon>
        <taxon>Pentapetalae</taxon>
        <taxon>rosids</taxon>
        <taxon>fabids</taxon>
        <taxon>Fabales</taxon>
        <taxon>Fabaceae</taxon>
        <taxon>Papilionoideae</taxon>
        <taxon>50 kb inversion clade</taxon>
        <taxon>genistoids sensu lato</taxon>
        <taxon>core genistoids</taxon>
        <taxon>Genisteae</taxon>
        <taxon>Lupinus</taxon>
    </lineage>
</organism>
<dbReference type="AlphaFoldDB" id="A0A6A4NC67"/>
<sequence>MEAMAREKMTMSRVLFNGESSGEKPQWRFCREEVLSLEPTHFSLYSRWNREASSFSSSLSPVVAAAVETVDGAAAFSCRRSIRTTTHGGYFSPMKRRRMYYRSRS</sequence>